<dbReference type="Gene3D" id="1.10.290.10">
    <property type="entry name" value="Topoisomerase I, domain 4"/>
    <property type="match status" value="1"/>
</dbReference>
<feature type="compositionally biased region" description="Basic and acidic residues" evidence="11">
    <location>
        <begin position="345"/>
        <end position="354"/>
    </location>
</feature>
<evidence type="ECO:0000256" key="1">
    <source>
        <dbReference type="ARBA" id="ARBA00000213"/>
    </source>
</evidence>
<dbReference type="Pfam" id="PF01751">
    <property type="entry name" value="Toprim"/>
    <property type="match status" value="1"/>
</dbReference>
<evidence type="ECO:0000256" key="2">
    <source>
        <dbReference type="ARBA" id="ARBA00009446"/>
    </source>
</evidence>
<organism evidence="14 15">
    <name type="scientific">Pseudochelatococcus contaminans</name>
    <dbReference type="NCBI Taxonomy" id="1538103"/>
    <lineage>
        <taxon>Bacteria</taxon>
        <taxon>Pseudomonadati</taxon>
        <taxon>Pseudomonadota</taxon>
        <taxon>Alphaproteobacteria</taxon>
        <taxon>Hyphomicrobiales</taxon>
        <taxon>Chelatococcaceae</taxon>
        <taxon>Pseudochelatococcus</taxon>
    </lineage>
</organism>
<dbReference type="Pfam" id="PF13368">
    <property type="entry name" value="Toprim_C_rpt"/>
    <property type="match status" value="3"/>
</dbReference>
<dbReference type="GO" id="GO:0008270">
    <property type="term" value="F:zinc ion binding"/>
    <property type="evidence" value="ECO:0007669"/>
    <property type="project" value="UniProtKB-KW"/>
</dbReference>
<dbReference type="InterPro" id="IPR013497">
    <property type="entry name" value="Topo_IA_cen"/>
</dbReference>
<dbReference type="InterPro" id="IPR013498">
    <property type="entry name" value="Topo_IA_Znf"/>
</dbReference>
<dbReference type="CDD" id="cd03363">
    <property type="entry name" value="TOPRIM_TopoIA_TopoI"/>
    <property type="match status" value="1"/>
</dbReference>
<dbReference type="PANTHER" id="PTHR42785:SF1">
    <property type="entry name" value="DNA TOPOISOMERASE"/>
    <property type="match status" value="1"/>
</dbReference>
<keyword evidence="6" id="KW-0460">Magnesium</keyword>
<dbReference type="InterPro" id="IPR034149">
    <property type="entry name" value="TOPRIM_TopoI"/>
</dbReference>
<dbReference type="InterPro" id="IPR000380">
    <property type="entry name" value="Topo_IA"/>
</dbReference>
<feature type="site" description="Interaction with DNA" evidence="10">
    <location>
        <position position="305"/>
    </location>
</feature>
<feature type="site" description="Interaction with DNA" evidence="10">
    <location>
        <position position="142"/>
    </location>
</feature>
<evidence type="ECO:0000256" key="8">
    <source>
        <dbReference type="ARBA" id="ARBA00023125"/>
    </source>
</evidence>
<feature type="compositionally biased region" description="Basic residues" evidence="11">
    <location>
        <begin position="887"/>
        <end position="903"/>
    </location>
</feature>
<feature type="site" description="Interaction with DNA" evidence="10">
    <location>
        <position position="145"/>
    </location>
</feature>
<dbReference type="InterPro" id="IPR023406">
    <property type="entry name" value="Topo_IA_AS"/>
</dbReference>
<dbReference type="SUPFAM" id="SSF56712">
    <property type="entry name" value="Prokaryotic type I DNA topoisomerase"/>
    <property type="match status" value="1"/>
</dbReference>
<evidence type="ECO:0000259" key="12">
    <source>
        <dbReference type="PROSITE" id="PS50880"/>
    </source>
</evidence>
<dbReference type="InterPro" id="IPR003602">
    <property type="entry name" value="Topo_IA_DNA-bd_dom"/>
</dbReference>
<comment type="catalytic activity">
    <reaction evidence="1 10">
        <text>ATP-independent breakage of single-stranded DNA, followed by passage and rejoining.</text>
        <dbReference type="EC" id="5.6.2.1"/>
    </reaction>
</comment>
<dbReference type="InterPro" id="IPR028612">
    <property type="entry name" value="Topoisom_1_IA"/>
</dbReference>
<feature type="site" description="Interaction with DNA" evidence="10">
    <location>
        <position position="500"/>
    </location>
</feature>
<dbReference type="GO" id="GO:0003677">
    <property type="term" value="F:DNA binding"/>
    <property type="evidence" value="ECO:0007669"/>
    <property type="project" value="UniProtKB-KW"/>
</dbReference>
<dbReference type="PROSITE" id="PS00396">
    <property type="entry name" value="TOPO_IA_1"/>
    <property type="match status" value="1"/>
</dbReference>
<dbReference type="Pfam" id="PF01131">
    <property type="entry name" value="Topoisom_bac"/>
    <property type="match status" value="1"/>
</dbReference>
<feature type="compositionally biased region" description="Basic residues" evidence="11">
    <location>
        <begin position="864"/>
        <end position="873"/>
    </location>
</feature>
<feature type="site" description="Interaction with DNA" evidence="10">
    <location>
        <position position="157"/>
    </location>
</feature>
<dbReference type="InterPro" id="IPR003601">
    <property type="entry name" value="Topo_IA_2"/>
</dbReference>
<dbReference type="InterPro" id="IPR025589">
    <property type="entry name" value="Toprim_C_rpt"/>
</dbReference>
<keyword evidence="4" id="KW-0863">Zinc-finger</keyword>
<dbReference type="GO" id="GO:0005694">
    <property type="term" value="C:chromosome"/>
    <property type="evidence" value="ECO:0007669"/>
    <property type="project" value="InterPro"/>
</dbReference>
<dbReference type="InterPro" id="IPR013826">
    <property type="entry name" value="Topo_IA_cen_sub3"/>
</dbReference>
<dbReference type="Gene3D" id="1.10.460.10">
    <property type="entry name" value="Topoisomerase I, domain 2"/>
    <property type="match status" value="1"/>
</dbReference>
<feature type="region of interest" description="Disordered" evidence="11">
    <location>
        <begin position="342"/>
        <end position="363"/>
    </location>
</feature>
<dbReference type="InterPro" id="IPR013824">
    <property type="entry name" value="Topo_IA_cen_sub1"/>
</dbReference>
<keyword evidence="5" id="KW-0862">Zinc</keyword>
<gene>
    <name evidence="10" type="primary">topA</name>
    <name evidence="14" type="ORF">FHS81_002818</name>
</gene>
<keyword evidence="7 10" id="KW-0799">Topoisomerase</keyword>
<feature type="region of interest" description="Disordered" evidence="11">
    <location>
        <begin position="672"/>
        <end position="719"/>
    </location>
</feature>
<dbReference type="PROSITE" id="PS52039">
    <property type="entry name" value="TOPO_IA_2"/>
    <property type="match status" value="1"/>
</dbReference>
<dbReference type="CDD" id="cd00186">
    <property type="entry name" value="TOP1Ac"/>
    <property type="match status" value="1"/>
</dbReference>
<name>A0A7W5Z5R9_9HYPH</name>
<feature type="region of interest" description="Interaction with DNA" evidence="10">
    <location>
        <begin position="165"/>
        <end position="170"/>
    </location>
</feature>
<feature type="region of interest" description="Disordered" evidence="11">
    <location>
        <begin position="864"/>
        <end position="942"/>
    </location>
</feature>
<dbReference type="Gene3D" id="3.40.50.140">
    <property type="match status" value="1"/>
</dbReference>
<reference evidence="14 15" key="1">
    <citation type="submission" date="2020-08" db="EMBL/GenBank/DDBJ databases">
        <title>Genomic Encyclopedia of Type Strains, Phase IV (KMG-IV): sequencing the most valuable type-strain genomes for metagenomic binning, comparative biology and taxonomic classification.</title>
        <authorList>
            <person name="Goeker M."/>
        </authorList>
    </citation>
    <scope>NUCLEOTIDE SEQUENCE [LARGE SCALE GENOMIC DNA]</scope>
    <source>
        <strain evidence="14 15">DSM 28760</strain>
    </source>
</reference>
<comment type="subunit">
    <text evidence="10">Monomer.</text>
</comment>
<evidence type="ECO:0000313" key="14">
    <source>
        <dbReference type="EMBL" id="MBB3810716.1"/>
    </source>
</evidence>
<dbReference type="EMBL" id="JACICC010000007">
    <property type="protein sequence ID" value="MBB3810716.1"/>
    <property type="molecule type" value="Genomic_DNA"/>
</dbReference>
<feature type="region of interest" description="Disordered" evidence="11">
    <location>
        <begin position="249"/>
        <end position="269"/>
    </location>
</feature>
<keyword evidence="9 10" id="KW-0413">Isomerase</keyword>
<dbReference type="NCBIfam" id="TIGR01051">
    <property type="entry name" value="topA_bact"/>
    <property type="match status" value="1"/>
</dbReference>
<dbReference type="SMART" id="SM00493">
    <property type="entry name" value="TOPRIM"/>
    <property type="match status" value="1"/>
</dbReference>
<dbReference type="InterPro" id="IPR006171">
    <property type="entry name" value="TOPRIM_dom"/>
</dbReference>
<dbReference type="RefSeq" id="WP_183753925.1">
    <property type="nucleotide sequence ID" value="NZ_JACICC010000007.1"/>
</dbReference>
<dbReference type="SUPFAM" id="SSF57783">
    <property type="entry name" value="Zinc beta-ribbon"/>
    <property type="match status" value="1"/>
</dbReference>
<evidence type="ECO:0000259" key="13">
    <source>
        <dbReference type="PROSITE" id="PS52039"/>
    </source>
</evidence>
<feature type="region of interest" description="Disordered" evidence="11">
    <location>
        <begin position="792"/>
        <end position="818"/>
    </location>
</feature>
<protein>
    <recommendedName>
        <fullName evidence="10">DNA topoisomerase 1</fullName>
        <ecNumber evidence="10">5.6.2.1</ecNumber>
    </recommendedName>
    <alternativeName>
        <fullName evidence="10">DNA topoisomerase I</fullName>
    </alternativeName>
</protein>
<evidence type="ECO:0000256" key="9">
    <source>
        <dbReference type="ARBA" id="ARBA00023235"/>
    </source>
</evidence>
<comment type="caution">
    <text evidence="10">Lacks conserved residue(s) required for the propagation of feature annotation.</text>
</comment>
<evidence type="ECO:0000256" key="5">
    <source>
        <dbReference type="ARBA" id="ARBA00022833"/>
    </source>
</evidence>
<feature type="compositionally biased region" description="Basic residues" evidence="11">
    <location>
        <begin position="932"/>
        <end position="942"/>
    </location>
</feature>
<evidence type="ECO:0000256" key="3">
    <source>
        <dbReference type="ARBA" id="ARBA00022723"/>
    </source>
</evidence>
<evidence type="ECO:0000313" key="15">
    <source>
        <dbReference type="Proteomes" id="UP000537592"/>
    </source>
</evidence>
<dbReference type="AlphaFoldDB" id="A0A7W5Z5R9"/>
<dbReference type="GO" id="GO:0006265">
    <property type="term" value="P:DNA topological change"/>
    <property type="evidence" value="ECO:0007669"/>
    <property type="project" value="UniProtKB-UniRule"/>
</dbReference>
<evidence type="ECO:0000256" key="11">
    <source>
        <dbReference type="SAM" id="MobiDB-lite"/>
    </source>
</evidence>
<evidence type="ECO:0000256" key="6">
    <source>
        <dbReference type="ARBA" id="ARBA00022842"/>
    </source>
</evidence>
<feature type="domain" description="Topo IA-type catalytic" evidence="13">
    <location>
        <begin position="131"/>
        <end position="568"/>
    </location>
</feature>
<accession>A0A7W5Z5R9</accession>
<comment type="similarity">
    <text evidence="2 10">Belongs to the type IA topoisomerase family.</text>
</comment>
<dbReference type="HAMAP" id="MF_00952">
    <property type="entry name" value="Topoisom_1_prok"/>
    <property type="match status" value="1"/>
</dbReference>
<dbReference type="InterPro" id="IPR005733">
    <property type="entry name" value="TopoI_bac-type"/>
</dbReference>
<keyword evidence="3" id="KW-0479">Metal-binding</keyword>
<feature type="active site" description="O-(5'-phospho-DNA)-tyrosine intermediate" evidence="10">
    <location>
        <position position="303"/>
    </location>
</feature>
<evidence type="ECO:0000256" key="7">
    <source>
        <dbReference type="ARBA" id="ARBA00023029"/>
    </source>
</evidence>
<dbReference type="PRINTS" id="PR00417">
    <property type="entry name" value="PRTPISMRASEI"/>
</dbReference>
<dbReference type="InterPro" id="IPR013825">
    <property type="entry name" value="Topo_IA_cen_sub2"/>
</dbReference>
<feature type="domain" description="Toprim" evidence="12">
    <location>
        <begin position="1"/>
        <end position="116"/>
    </location>
</feature>
<keyword evidence="8 10" id="KW-0238">DNA-binding</keyword>
<dbReference type="InterPro" id="IPR023405">
    <property type="entry name" value="Topo_IA_core_domain"/>
</dbReference>
<evidence type="ECO:0000256" key="4">
    <source>
        <dbReference type="ARBA" id="ARBA00022771"/>
    </source>
</evidence>
<feature type="compositionally biased region" description="Basic and acidic residues" evidence="11">
    <location>
        <begin position="683"/>
        <end position="708"/>
    </location>
</feature>
<dbReference type="EC" id="5.6.2.1" evidence="10"/>
<dbReference type="Gene3D" id="2.70.20.10">
    <property type="entry name" value="Topoisomerase I, domain 3"/>
    <property type="match status" value="1"/>
</dbReference>
<dbReference type="PROSITE" id="PS50880">
    <property type="entry name" value="TOPRIM"/>
    <property type="match status" value="1"/>
</dbReference>
<comment type="caution">
    <text evidence="14">The sequence shown here is derived from an EMBL/GenBank/DDBJ whole genome shotgun (WGS) entry which is preliminary data.</text>
</comment>
<dbReference type="Gene3D" id="3.30.65.10">
    <property type="entry name" value="Bacterial Topoisomerase I, domain 1"/>
    <property type="match status" value="1"/>
</dbReference>
<feature type="site" description="Interaction with DNA" evidence="10">
    <location>
        <position position="31"/>
    </location>
</feature>
<evidence type="ECO:0000256" key="10">
    <source>
        <dbReference type="HAMAP-Rule" id="MF_00952"/>
    </source>
</evidence>
<proteinExistence type="inferred from homology"/>
<comment type="function">
    <text evidence="10">Releases the supercoiling and torsional tension of DNA, which is introduced during the DNA replication and transcription, by transiently cleaving and rejoining one strand of the DNA duplex. Introduces a single-strand break via transesterification at a target site in duplex DNA. The scissile phosphodiester is attacked by the catalytic tyrosine of the enzyme, resulting in the formation of a DNA-(5'-phosphotyrosyl)-enzyme intermediate and the expulsion of a 3'-OH DNA strand. The free DNA strand then undergoes passage around the unbroken strand, thus removing DNA supercoils. Finally, in the religation step, the DNA 3'-OH attacks the covalent intermediate to expel the active-site tyrosine and restore the DNA phosphodiester backbone.</text>
</comment>
<dbReference type="Proteomes" id="UP000537592">
    <property type="component" value="Unassembled WGS sequence"/>
</dbReference>
<dbReference type="SMART" id="SM00437">
    <property type="entry name" value="TOP1Ac"/>
    <property type="match status" value="1"/>
</dbReference>
<feature type="site" description="Interaction with DNA" evidence="10">
    <location>
        <position position="141"/>
    </location>
</feature>
<dbReference type="SMART" id="SM00436">
    <property type="entry name" value="TOP1Bc"/>
    <property type="match status" value="1"/>
</dbReference>
<dbReference type="PANTHER" id="PTHR42785">
    <property type="entry name" value="DNA TOPOISOMERASE, TYPE IA, CORE"/>
    <property type="match status" value="1"/>
</dbReference>
<dbReference type="Pfam" id="PF01396">
    <property type="entry name" value="Zn_ribbon_Top1"/>
    <property type="match status" value="1"/>
</dbReference>
<dbReference type="GO" id="GO:0003917">
    <property type="term" value="F:DNA topoisomerase type I (single strand cut, ATP-independent) activity"/>
    <property type="evidence" value="ECO:0007669"/>
    <property type="project" value="UniProtKB-UniRule"/>
</dbReference>
<keyword evidence="15" id="KW-1185">Reference proteome</keyword>
<sequence>MKVVVVESPAKAKTINKYLGPDYEVLASFGHIRDLPPKDGSVDPDADFAMVWQVEDRGAKRVAEIARAVKGAEKLILATDPDREGEAISWHVVEALAQKKLLKDVPVERVTFNAITRDSIAEAMAHPRQIDQALVDAYLARRALDYLVGFNLSPVLWRKLPGARSAGRVQSVALRLVCDREREIETFVSREYWSLVALLATAEGATFEARLVGADGKKITRLDIGNGEEAEAFKRALETSAFRVTNVEAKPARRHPQPPFTTSTLQQEASRKLGLAPARTMQLAQRLYEGIEIGGETVGLITYMRTDGVDMAPEAVFATRAVIGRTFGDAYVPGAPRKYTSKAKNAQEAHEAIRPTDPGRLPKSVTRYLEPEQARLYELIWTRTVASQMESAQLERTTVDIAAKVGERVLDLRATGQVVVFDGFLKLYQEGRDDETDEDGGRLPPMKAGDPLEKREIRATQHFTEPPPRFTEASLVKRMEELGIGRPSTYAAVLAVLREREYVRLDKKRLVPEDKGRIVTAFLESFFQRYVEYDFTASLEEKLDRVSNHEIDWKEVLRDFWRDFIAAIDGTRELRMTQVIDSLNDVLGPYIFPAREDGGDPRACPACGNGKLSLKIGKFGSFVGCSNYPECRFTRQLAGDGDGAGGDGGPKVLGTDPATGLEVSLRDGRFGPYVQLGGDAPEEDTKDKEQAQESVPEKTKDKAKEKPKEKPKRQTLPRGLAPDIVDLDIALKLLSLPREVATHPESGKPIRAGIGRFGPYVQHEKTYASLSKDDDVLDIGANRAIDLIVTKEQGGGRRGGSSDPGKVLGEEPETGKTLSLKAGRYGPYVTDGTTNATLPKGVESESYTLEEAIILIRAKRLTGKKAPAKKAATKKPAAAKTTEKKAAAKKPAAKKPAVKKPAAKKAATAKATDAESAADGSATTEAAPAKTTRSRKKPAAEA</sequence>